<accession>A0A135IBV2</accession>
<dbReference type="GO" id="GO:0032259">
    <property type="term" value="P:methylation"/>
    <property type="evidence" value="ECO:0007669"/>
    <property type="project" value="UniProtKB-KW"/>
</dbReference>
<dbReference type="STRING" id="294935.ATN88_23400"/>
<dbReference type="AlphaFoldDB" id="A0A135IBV2"/>
<keyword evidence="2" id="KW-0489">Methyltransferase</keyword>
<feature type="domain" description="Methyltransferase type 11" evidence="4">
    <location>
        <begin position="39"/>
        <end position="129"/>
    </location>
</feature>
<evidence type="ECO:0000313" key="5">
    <source>
        <dbReference type="EMBL" id="KXF82824.1"/>
    </source>
</evidence>
<keyword evidence="3" id="KW-0808">Transferase</keyword>
<gene>
    <name evidence="5" type="ORF">ATN88_23400</name>
</gene>
<name>A0A135IBV2_9GAMM</name>
<comment type="caution">
    <text evidence="5">The sequence shown here is derived from an EMBL/GenBank/DDBJ whole genome shotgun (WGS) entry which is preliminary data.</text>
</comment>
<evidence type="ECO:0000259" key="4">
    <source>
        <dbReference type="Pfam" id="PF08241"/>
    </source>
</evidence>
<keyword evidence="6" id="KW-1185">Reference proteome</keyword>
<dbReference type="EMBL" id="LNTY01000015">
    <property type="protein sequence ID" value="KXF82824.1"/>
    <property type="molecule type" value="Genomic_DNA"/>
</dbReference>
<evidence type="ECO:0000256" key="3">
    <source>
        <dbReference type="ARBA" id="ARBA00022679"/>
    </source>
</evidence>
<dbReference type="SUPFAM" id="SSF53335">
    <property type="entry name" value="S-adenosyl-L-methionine-dependent methyltransferases"/>
    <property type="match status" value="1"/>
</dbReference>
<proteinExistence type="inferred from homology"/>
<dbReference type="GO" id="GO:0008757">
    <property type="term" value="F:S-adenosylmethionine-dependent methyltransferase activity"/>
    <property type="evidence" value="ECO:0007669"/>
    <property type="project" value="InterPro"/>
</dbReference>
<dbReference type="PANTHER" id="PTHR44942:SF4">
    <property type="entry name" value="METHYLTRANSFERASE TYPE 11 DOMAIN-CONTAINING PROTEIN"/>
    <property type="match status" value="1"/>
</dbReference>
<evidence type="ECO:0000313" key="6">
    <source>
        <dbReference type="Proteomes" id="UP000070529"/>
    </source>
</evidence>
<dbReference type="InterPro" id="IPR029063">
    <property type="entry name" value="SAM-dependent_MTases_sf"/>
</dbReference>
<dbReference type="Pfam" id="PF08241">
    <property type="entry name" value="Methyltransf_11"/>
    <property type="match status" value="1"/>
</dbReference>
<sequence>MSDNYDSRTAHHYAAFRPPLHSLILSNAISGRSDYSLGLDVGCGTGYSSLALKNHCANVIGVEPSEAMLTLAKAQQPDGIRYLHGAGEAIPVEDNTIDIVTFAGSLFYAKSQQLVNEIKRVCLPNATVVAYDFDVVLDDALNMLGVDLKSSSGDYDHAINFSDYAEFAEHAVVAETIQLSVSAQELAHVLLSSTGRYDALANIFGDDDLHEKVARRIEQGYDAPSLPVNTYYSTYQL</sequence>
<dbReference type="InterPro" id="IPR013216">
    <property type="entry name" value="Methyltransf_11"/>
</dbReference>
<evidence type="ECO:0000256" key="2">
    <source>
        <dbReference type="ARBA" id="ARBA00022603"/>
    </source>
</evidence>
<reference evidence="5 6" key="1">
    <citation type="submission" date="2015-11" db="EMBL/GenBank/DDBJ databases">
        <title>Genomic Taxonomy of the Vibrionaceae.</title>
        <authorList>
            <person name="Gomez-Gil B."/>
            <person name="Enciso-Ibarra J."/>
        </authorList>
    </citation>
    <scope>NUCLEOTIDE SEQUENCE [LARGE SCALE GENOMIC DNA]</scope>
    <source>
        <strain evidence="5 6">CAIM 912</strain>
    </source>
</reference>
<dbReference type="InterPro" id="IPR051052">
    <property type="entry name" value="Diverse_substrate_MTase"/>
</dbReference>
<dbReference type="Gene3D" id="3.40.50.150">
    <property type="entry name" value="Vaccinia Virus protein VP39"/>
    <property type="match status" value="1"/>
</dbReference>
<organism evidence="5 6">
    <name type="scientific">Enterovibrio coralii</name>
    <dbReference type="NCBI Taxonomy" id="294935"/>
    <lineage>
        <taxon>Bacteria</taxon>
        <taxon>Pseudomonadati</taxon>
        <taxon>Pseudomonadota</taxon>
        <taxon>Gammaproteobacteria</taxon>
        <taxon>Vibrionales</taxon>
        <taxon>Vibrionaceae</taxon>
        <taxon>Enterovibrio</taxon>
    </lineage>
</organism>
<dbReference type="CDD" id="cd02440">
    <property type="entry name" value="AdoMet_MTases"/>
    <property type="match status" value="1"/>
</dbReference>
<dbReference type="Proteomes" id="UP000070529">
    <property type="component" value="Unassembled WGS sequence"/>
</dbReference>
<dbReference type="PANTHER" id="PTHR44942">
    <property type="entry name" value="METHYLTRANSF_11 DOMAIN-CONTAINING PROTEIN"/>
    <property type="match status" value="1"/>
</dbReference>
<dbReference type="RefSeq" id="WP_067412153.1">
    <property type="nucleotide sequence ID" value="NZ_LNTY01000015.1"/>
</dbReference>
<comment type="similarity">
    <text evidence="1">Belongs to the methyltransferase superfamily.</text>
</comment>
<evidence type="ECO:0000256" key="1">
    <source>
        <dbReference type="ARBA" id="ARBA00008361"/>
    </source>
</evidence>
<protein>
    <recommendedName>
        <fullName evidence="4">Methyltransferase type 11 domain-containing protein</fullName>
    </recommendedName>
</protein>